<evidence type="ECO:0000313" key="2">
    <source>
        <dbReference type="EMBL" id="AFC85910.1"/>
    </source>
</evidence>
<evidence type="ECO:0000313" key="3">
    <source>
        <dbReference type="Proteomes" id="UP000005234"/>
    </source>
</evidence>
<sequence length="436" mass="47631">MRFYTIQKLGPKRELTPEGFLLCLDVPVARTGEMIYGEGEVPIEGSMDGLIRITRTPDEVFRAETLASCQGKPITLDHPDEFVTPETSRTLSMGSMQNIRRGTGADEDVILADLLITDAEAIKAVQADGIEEVSLGYEADYEQTEPGRGVQRNIIVNHCALVRYGRCGPRCAIGDKETVMAKPVKPGKKLSFSDRLRRAFMSKDADEAEKLAQEAEDAAEEEEQKRRESEDSGDDDDGDDGKGRDKVGDTATLKLLRSMDKRLKSLDERMCKMEDAEGDGEEEEEAETNDAGDLTSAEASPKVDLDGVKIYTGDARTQFRQRLEIVSPGAKMPTFDAKTTDAAIAAKLCACQRRALGDAMKTDGGLSAVSPFLGGLDPQTAPMAVVNAAFTGAAELLRRRNNDHGSMSLPNQRQMPNSIADINKRSQAYWADRAAR</sequence>
<dbReference type="AlphaFoldDB" id="H8L666"/>
<gene>
    <name evidence="2" type="ordered locus">Fraau_1489</name>
</gene>
<evidence type="ECO:0008006" key="4">
    <source>
        <dbReference type="Google" id="ProtNLM"/>
    </source>
</evidence>
<evidence type="ECO:0000256" key="1">
    <source>
        <dbReference type="SAM" id="MobiDB-lite"/>
    </source>
</evidence>
<feature type="compositionally biased region" description="Polar residues" evidence="1">
    <location>
        <begin position="404"/>
        <end position="417"/>
    </location>
</feature>
<accession>H8L666</accession>
<dbReference type="RefSeq" id="WP_014402915.1">
    <property type="nucleotide sequence ID" value="NC_017033.1"/>
</dbReference>
<name>H8L666_FRAAD</name>
<feature type="region of interest" description="Disordered" evidence="1">
    <location>
        <begin position="402"/>
        <end position="422"/>
    </location>
</feature>
<dbReference type="STRING" id="767434.Fraau_1489"/>
<dbReference type="Proteomes" id="UP000005234">
    <property type="component" value="Chromosome"/>
</dbReference>
<feature type="compositionally biased region" description="Acidic residues" evidence="1">
    <location>
        <begin position="276"/>
        <end position="290"/>
    </location>
</feature>
<protein>
    <recommendedName>
        <fullName evidence="4">Bacteriophage protein</fullName>
    </recommendedName>
</protein>
<dbReference type="eggNOG" id="COG3566">
    <property type="taxonomic scope" value="Bacteria"/>
</dbReference>
<organism evidence="2 3">
    <name type="scientific">Frateuria aurantia (strain ATCC 33424 / DSM 6220 / KCTC 2777 / LMG 1558 / NBRC 3245 / NCIMB 13370)</name>
    <name type="common">Acetobacter aurantius</name>
    <dbReference type="NCBI Taxonomy" id="767434"/>
    <lineage>
        <taxon>Bacteria</taxon>
        <taxon>Pseudomonadati</taxon>
        <taxon>Pseudomonadota</taxon>
        <taxon>Gammaproteobacteria</taxon>
        <taxon>Lysobacterales</taxon>
        <taxon>Rhodanobacteraceae</taxon>
        <taxon>Frateuria</taxon>
    </lineage>
</organism>
<keyword evidence="3" id="KW-1185">Reference proteome</keyword>
<dbReference type="EMBL" id="CP003350">
    <property type="protein sequence ID" value="AFC85910.1"/>
    <property type="molecule type" value="Genomic_DNA"/>
</dbReference>
<dbReference type="OrthoDB" id="9813763at2"/>
<reference evidence="2" key="1">
    <citation type="submission" date="2012-02" db="EMBL/GenBank/DDBJ databases">
        <title>The complete genome of Frateuria aurantia DSM 6220.</title>
        <authorList>
            <consortium name="US DOE Joint Genome Institute (JGI-PGF)"/>
            <person name="Lucas S."/>
            <person name="Copeland A."/>
            <person name="Lapidus A."/>
            <person name="Glavina del Rio T."/>
            <person name="Dalin E."/>
            <person name="Tice H."/>
            <person name="Bruce D."/>
            <person name="Goodwin L."/>
            <person name="Pitluck S."/>
            <person name="Peters L."/>
            <person name="Ovchinnikova G."/>
            <person name="Teshima H."/>
            <person name="Kyrpides N."/>
            <person name="Mavromatis K."/>
            <person name="Ivanova N."/>
            <person name="Brettin T."/>
            <person name="Detter J.C."/>
            <person name="Han C."/>
            <person name="Larimer F."/>
            <person name="Land M."/>
            <person name="Hauser L."/>
            <person name="Markowitz V."/>
            <person name="Cheng J.-F."/>
            <person name="Hugenholtz P."/>
            <person name="Woyke T."/>
            <person name="Wu D."/>
            <person name="Brambilla E."/>
            <person name="Klenk H.-P."/>
            <person name="Eisen J.A."/>
        </authorList>
    </citation>
    <scope>NUCLEOTIDE SEQUENCE</scope>
    <source>
        <strain evidence="2">DSM 6220</strain>
    </source>
</reference>
<dbReference type="KEGG" id="fau:Fraau_1489"/>
<dbReference type="Pfam" id="PF09979">
    <property type="entry name" value="DUF2213"/>
    <property type="match status" value="1"/>
</dbReference>
<feature type="region of interest" description="Disordered" evidence="1">
    <location>
        <begin position="206"/>
        <end position="251"/>
    </location>
</feature>
<feature type="region of interest" description="Disordered" evidence="1">
    <location>
        <begin position="274"/>
        <end position="301"/>
    </location>
</feature>
<dbReference type="InterPro" id="IPR016913">
    <property type="entry name" value="UCP029215"/>
</dbReference>
<dbReference type="HOGENOM" id="CLU_056515_0_0_6"/>
<proteinExistence type="predicted"/>